<sequence>MVGIALLGAGIFAKEAHVPVLAHNDKAKVLAVYSRSETSANSVVEALHSTSTAGTSATIDVYSDEKPGYRLDELLQRADIEAVIVVLPILVLPAVVRKCLAAGKHVLAEKPIGPDVAAGRALIAEYESTYAPRNLVLSIAEQFRYETALIRAGELIAGGKIGELHHVHGRVATTMAPDNKFCKTAWRATPGYQGGFVLDAGVHFVALMRMVAGQEIVETTSFTAQFAPHLSPVDTVNAALKFSGGAQGTFSMSFAAATFVADFIFIGTAGMLTVKRAVHETTVRVDGPDLKPISEEAFKADGMMNEISAFVQAVAARKGDKAASPREALADVAVIESICSGGGHVQSHRIDS</sequence>
<dbReference type="GO" id="GO:0006740">
    <property type="term" value="P:NADPH regeneration"/>
    <property type="evidence" value="ECO:0007669"/>
    <property type="project" value="TreeGrafter"/>
</dbReference>
<comment type="caution">
    <text evidence="4">The sequence shown here is derived from an EMBL/GenBank/DDBJ whole genome shotgun (WGS) entry which is preliminary data.</text>
</comment>
<feature type="domain" description="Gfo/Idh/MocA-like oxidoreductase N-terminal" evidence="2">
    <location>
        <begin position="3"/>
        <end position="127"/>
    </location>
</feature>
<dbReference type="Pfam" id="PF22725">
    <property type="entry name" value="GFO_IDH_MocA_C3"/>
    <property type="match status" value="1"/>
</dbReference>
<reference evidence="4 5" key="1">
    <citation type="submission" date="2021-01" db="EMBL/GenBank/DDBJ databases">
        <title>Chromosome-level genome assembly of a human fungal pathogen reveals clustering of transcriptionally co-regulated genes.</title>
        <authorList>
            <person name="Voorhies M."/>
            <person name="Cohen S."/>
            <person name="Shea T.P."/>
            <person name="Petrus S."/>
            <person name="Munoz J.F."/>
            <person name="Poplawski S."/>
            <person name="Goldman W.E."/>
            <person name="Michael T."/>
            <person name="Cuomo C.A."/>
            <person name="Sil A."/>
            <person name="Beyhan S."/>
        </authorList>
    </citation>
    <scope>NUCLEOTIDE SEQUENCE [LARGE SCALE GENOMIC DNA]</scope>
    <source>
        <strain evidence="4 5">G184AR</strain>
    </source>
</reference>
<protein>
    <submittedName>
        <fullName evidence="4">NAD-binding Rossmann fold oxidoreductase</fullName>
    </submittedName>
</protein>
<evidence type="ECO:0000259" key="2">
    <source>
        <dbReference type="Pfam" id="PF01408"/>
    </source>
</evidence>
<dbReference type="VEuPathDB" id="FungiDB:I7I52_10469"/>
<dbReference type="InterPro" id="IPR055170">
    <property type="entry name" value="GFO_IDH_MocA-like_dom"/>
</dbReference>
<comment type="similarity">
    <text evidence="1">Belongs to the Gfo/Idh/MocA family.</text>
</comment>
<name>A0A8H8D4Z7_AJECA</name>
<evidence type="ECO:0000313" key="4">
    <source>
        <dbReference type="EMBL" id="KAG5299973.1"/>
    </source>
</evidence>
<dbReference type="Proteomes" id="UP000670092">
    <property type="component" value="Unassembled WGS sequence"/>
</dbReference>
<evidence type="ECO:0000259" key="3">
    <source>
        <dbReference type="Pfam" id="PF22725"/>
    </source>
</evidence>
<dbReference type="PANTHER" id="PTHR42840">
    <property type="entry name" value="NAD(P)-BINDING ROSSMANN-FOLD SUPERFAMILY PROTEIN-RELATED"/>
    <property type="match status" value="1"/>
</dbReference>
<proteinExistence type="inferred from homology"/>
<dbReference type="EMBL" id="JAEVHI010000002">
    <property type="protein sequence ID" value="KAG5299973.1"/>
    <property type="molecule type" value="Genomic_DNA"/>
</dbReference>
<dbReference type="SUPFAM" id="SSF51735">
    <property type="entry name" value="NAD(P)-binding Rossmann-fold domains"/>
    <property type="match status" value="1"/>
</dbReference>
<evidence type="ECO:0000256" key="1">
    <source>
        <dbReference type="ARBA" id="ARBA00010928"/>
    </source>
</evidence>
<dbReference type="InterPro" id="IPR000683">
    <property type="entry name" value="Gfo/Idh/MocA-like_OxRdtase_N"/>
</dbReference>
<dbReference type="SUPFAM" id="SSF55347">
    <property type="entry name" value="Glyceraldehyde-3-phosphate dehydrogenase-like, C-terminal domain"/>
    <property type="match status" value="1"/>
</dbReference>
<dbReference type="OrthoDB" id="64915at2759"/>
<feature type="domain" description="GFO/IDH/MocA-like oxidoreductase" evidence="3">
    <location>
        <begin position="151"/>
        <end position="272"/>
    </location>
</feature>
<dbReference type="Gene3D" id="3.40.50.720">
    <property type="entry name" value="NAD(P)-binding Rossmann-like Domain"/>
    <property type="match status" value="1"/>
</dbReference>
<dbReference type="GO" id="GO:0016491">
    <property type="term" value="F:oxidoreductase activity"/>
    <property type="evidence" value="ECO:0007669"/>
    <property type="project" value="TreeGrafter"/>
</dbReference>
<dbReference type="InterPro" id="IPR036291">
    <property type="entry name" value="NAD(P)-bd_dom_sf"/>
</dbReference>
<dbReference type="GO" id="GO:0000166">
    <property type="term" value="F:nucleotide binding"/>
    <property type="evidence" value="ECO:0007669"/>
    <property type="project" value="InterPro"/>
</dbReference>
<dbReference type="GO" id="GO:0005737">
    <property type="term" value="C:cytoplasm"/>
    <property type="evidence" value="ECO:0007669"/>
    <property type="project" value="TreeGrafter"/>
</dbReference>
<dbReference type="AlphaFoldDB" id="A0A8H8D4Z7"/>
<organism evidence="4 5">
    <name type="scientific">Ajellomyces capsulatus</name>
    <name type="common">Darling's disease fungus</name>
    <name type="synonym">Histoplasma capsulatum</name>
    <dbReference type="NCBI Taxonomy" id="5037"/>
    <lineage>
        <taxon>Eukaryota</taxon>
        <taxon>Fungi</taxon>
        <taxon>Dikarya</taxon>
        <taxon>Ascomycota</taxon>
        <taxon>Pezizomycotina</taxon>
        <taxon>Eurotiomycetes</taxon>
        <taxon>Eurotiomycetidae</taxon>
        <taxon>Onygenales</taxon>
        <taxon>Ajellomycetaceae</taxon>
        <taxon>Histoplasma</taxon>
    </lineage>
</organism>
<dbReference type="Pfam" id="PF01408">
    <property type="entry name" value="GFO_IDH_MocA"/>
    <property type="match status" value="1"/>
</dbReference>
<dbReference type="Gene3D" id="3.30.360.10">
    <property type="entry name" value="Dihydrodipicolinate Reductase, domain 2"/>
    <property type="match status" value="1"/>
</dbReference>
<gene>
    <name evidence="4" type="ORF">I7I52_10469</name>
</gene>
<accession>A0A8H8D4Z7</accession>
<evidence type="ECO:0000313" key="5">
    <source>
        <dbReference type="Proteomes" id="UP000670092"/>
    </source>
</evidence>
<dbReference type="PANTHER" id="PTHR42840:SF5">
    <property type="entry name" value="NAD(P)-BINDING ROSSMANN-FOLD SUPERFAMILY PROTEIN"/>
    <property type="match status" value="1"/>
</dbReference>